<name>A0A8K0TRN0_9PEZI</name>
<keyword evidence="3" id="KW-1185">Reference proteome</keyword>
<feature type="region of interest" description="Disordered" evidence="1">
    <location>
        <begin position="491"/>
        <end position="518"/>
    </location>
</feature>
<comment type="caution">
    <text evidence="2">The sequence shown here is derived from an EMBL/GenBank/DDBJ whole genome shotgun (WGS) entry which is preliminary data.</text>
</comment>
<evidence type="ECO:0000256" key="1">
    <source>
        <dbReference type="SAM" id="MobiDB-lite"/>
    </source>
</evidence>
<feature type="region of interest" description="Disordered" evidence="1">
    <location>
        <begin position="252"/>
        <end position="273"/>
    </location>
</feature>
<feature type="region of interest" description="Disordered" evidence="1">
    <location>
        <begin position="331"/>
        <end position="364"/>
    </location>
</feature>
<gene>
    <name evidence="2" type="ORF">B0T11DRAFT_273510</name>
</gene>
<feature type="region of interest" description="Disordered" evidence="1">
    <location>
        <begin position="292"/>
        <end position="313"/>
    </location>
</feature>
<feature type="compositionally biased region" description="Basic and acidic residues" evidence="1">
    <location>
        <begin position="296"/>
        <end position="305"/>
    </location>
</feature>
<protein>
    <submittedName>
        <fullName evidence="2">Uncharacterized protein</fullName>
    </submittedName>
</protein>
<feature type="compositionally biased region" description="Pro residues" evidence="1">
    <location>
        <begin position="503"/>
        <end position="518"/>
    </location>
</feature>
<evidence type="ECO:0000313" key="3">
    <source>
        <dbReference type="Proteomes" id="UP000813385"/>
    </source>
</evidence>
<feature type="compositionally biased region" description="Polar residues" evidence="1">
    <location>
        <begin position="7"/>
        <end position="20"/>
    </location>
</feature>
<feature type="non-terminal residue" evidence="2">
    <location>
        <position position="1"/>
    </location>
</feature>
<evidence type="ECO:0000313" key="2">
    <source>
        <dbReference type="EMBL" id="KAH7377108.1"/>
    </source>
</evidence>
<dbReference type="OrthoDB" id="4842436at2759"/>
<organism evidence="2 3">
    <name type="scientific">Plectosphaerella cucumerina</name>
    <dbReference type="NCBI Taxonomy" id="40658"/>
    <lineage>
        <taxon>Eukaryota</taxon>
        <taxon>Fungi</taxon>
        <taxon>Dikarya</taxon>
        <taxon>Ascomycota</taxon>
        <taxon>Pezizomycotina</taxon>
        <taxon>Sordariomycetes</taxon>
        <taxon>Hypocreomycetidae</taxon>
        <taxon>Glomerellales</taxon>
        <taxon>Plectosphaerellaceae</taxon>
        <taxon>Plectosphaerella</taxon>
    </lineage>
</organism>
<feature type="region of interest" description="Disordered" evidence="1">
    <location>
        <begin position="1"/>
        <end position="20"/>
    </location>
</feature>
<feature type="compositionally biased region" description="Basic and acidic residues" evidence="1">
    <location>
        <begin position="140"/>
        <end position="155"/>
    </location>
</feature>
<accession>A0A8K0TRN0</accession>
<dbReference type="EMBL" id="JAGPXD010000001">
    <property type="protein sequence ID" value="KAH7377108.1"/>
    <property type="molecule type" value="Genomic_DNA"/>
</dbReference>
<dbReference type="Proteomes" id="UP000813385">
    <property type="component" value="Unassembled WGS sequence"/>
</dbReference>
<dbReference type="AlphaFoldDB" id="A0A8K0TRN0"/>
<reference evidence="2" key="1">
    <citation type="journal article" date="2021" name="Nat. Commun.">
        <title>Genetic determinants of endophytism in the Arabidopsis root mycobiome.</title>
        <authorList>
            <person name="Mesny F."/>
            <person name="Miyauchi S."/>
            <person name="Thiergart T."/>
            <person name="Pickel B."/>
            <person name="Atanasova L."/>
            <person name="Karlsson M."/>
            <person name="Huettel B."/>
            <person name="Barry K.W."/>
            <person name="Haridas S."/>
            <person name="Chen C."/>
            <person name="Bauer D."/>
            <person name="Andreopoulos W."/>
            <person name="Pangilinan J."/>
            <person name="LaButti K."/>
            <person name="Riley R."/>
            <person name="Lipzen A."/>
            <person name="Clum A."/>
            <person name="Drula E."/>
            <person name="Henrissat B."/>
            <person name="Kohler A."/>
            <person name="Grigoriev I.V."/>
            <person name="Martin F.M."/>
            <person name="Hacquard S."/>
        </authorList>
    </citation>
    <scope>NUCLEOTIDE SEQUENCE</scope>
    <source>
        <strain evidence="2">MPI-CAGE-AT-0016</strain>
    </source>
</reference>
<feature type="compositionally biased region" description="Basic and acidic residues" evidence="1">
    <location>
        <begin position="252"/>
        <end position="262"/>
    </location>
</feature>
<sequence>HHERRAPSNQAAQTWSQPTAMSGYNWQGQIAHPYPDTVPAIQSSQSDIPLFHHSVSFPPDPTQHYQMTSSLQSYDMSRAQGGHFPAPSPQGAVLQNHQPTFYRAAEQHIMDLTDVNDHGARTRLMSTPKPSKPHNSRNSGRSESEPKPTPEEQALRPHVVLDYFQREVKPDVDALEARQREQGEYPTDEARARLVSEALELVRPAVKNVTRALEALPPQNSQPWGGTQRRLQSDAEQILSMIQIIRRSALEEAEVRQHEPRPSPDQVAKSRKGLSSLVQDYVDKAEYVGKVTGHGARKEKTEASHRAAATNGRPQAVAYPSAGLLSIAWTRGQTTTPPPDQRSSAMEHYHHQQQQQQHHMQHGLTASPAACGAMSGFGLHDPHPPIPAASARPIHRRRGHGHHYGAIRRSGWPWGADVSSQPPSPCLSCGPCPCPAGPRVRHGCHHQRKHVCLPAGARSVLRVAAPAASSIRRGRPLAISRPPFQMAMPAGNGMAAGCSAPGVPHPPPPPPPPHYQDD</sequence>
<feature type="region of interest" description="Disordered" evidence="1">
    <location>
        <begin position="121"/>
        <end position="157"/>
    </location>
</feature>
<proteinExistence type="predicted"/>